<dbReference type="AlphaFoldDB" id="A0A378NGJ6"/>
<accession>A0A378NGJ6</accession>
<evidence type="ECO:0000313" key="3">
    <source>
        <dbReference type="Proteomes" id="UP000254031"/>
    </source>
</evidence>
<sequence length="53" mass="6049">MQYNIAREVRKMLELMNKSTKANVLIFGIWAMGLLFALSAFISAMTNFISILH</sequence>
<organism evidence="2 3">
    <name type="scientific">Mannheimia haemolytica</name>
    <name type="common">Pasteurella haemolytica</name>
    <dbReference type="NCBI Taxonomy" id="75985"/>
    <lineage>
        <taxon>Bacteria</taxon>
        <taxon>Pseudomonadati</taxon>
        <taxon>Pseudomonadota</taxon>
        <taxon>Gammaproteobacteria</taxon>
        <taxon>Pasteurellales</taxon>
        <taxon>Pasteurellaceae</taxon>
        <taxon>Mannheimia</taxon>
    </lineage>
</organism>
<gene>
    <name evidence="2" type="ORF">NCTC9380_02237</name>
</gene>
<feature type="transmembrane region" description="Helical" evidence="1">
    <location>
        <begin position="21"/>
        <end position="45"/>
    </location>
</feature>
<dbReference type="Proteomes" id="UP000254031">
    <property type="component" value="Unassembled WGS sequence"/>
</dbReference>
<protein>
    <submittedName>
        <fullName evidence="2">Uncharacterized protein</fullName>
    </submittedName>
</protein>
<keyword evidence="1" id="KW-1133">Transmembrane helix</keyword>
<name>A0A378NGJ6_MANHA</name>
<proteinExistence type="predicted"/>
<keyword evidence="1" id="KW-0472">Membrane</keyword>
<dbReference type="RefSeq" id="WP_158497199.1">
    <property type="nucleotide sequence ID" value="NZ_CP017484.1"/>
</dbReference>
<evidence type="ECO:0000313" key="2">
    <source>
        <dbReference type="EMBL" id="STY66906.1"/>
    </source>
</evidence>
<reference evidence="2 3" key="1">
    <citation type="submission" date="2018-06" db="EMBL/GenBank/DDBJ databases">
        <authorList>
            <consortium name="Pathogen Informatics"/>
            <person name="Doyle S."/>
        </authorList>
    </citation>
    <scope>NUCLEOTIDE SEQUENCE [LARGE SCALE GENOMIC DNA]</scope>
    <source>
        <strain evidence="2 3">NCTC9380</strain>
    </source>
</reference>
<evidence type="ECO:0000256" key="1">
    <source>
        <dbReference type="SAM" id="Phobius"/>
    </source>
</evidence>
<keyword evidence="1" id="KW-0812">Transmembrane</keyword>
<dbReference type="EMBL" id="UGPL01000006">
    <property type="protein sequence ID" value="STY66906.1"/>
    <property type="molecule type" value="Genomic_DNA"/>
</dbReference>